<organism evidence="2 3">
    <name type="scientific">Trametes cubensis</name>
    <dbReference type="NCBI Taxonomy" id="1111947"/>
    <lineage>
        <taxon>Eukaryota</taxon>
        <taxon>Fungi</taxon>
        <taxon>Dikarya</taxon>
        <taxon>Basidiomycota</taxon>
        <taxon>Agaricomycotina</taxon>
        <taxon>Agaricomycetes</taxon>
        <taxon>Polyporales</taxon>
        <taxon>Polyporaceae</taxon>
        <taxon>Trametes</taxon>
    </lineage>
</organism>
<evidence type="ECO:0000256" key="1">
    <source>
        <dbReference type="SAM" id="MobiDB-lite"/>
    </source>
</evidence>
<keyword evidence="3" id="KW-1185">Reference proteome</keyword>
<feature type="compositionally biased region" description="Low complexity" evidence="1">
    <location>
        <begin position="134"/>
        <end position="148"/>
    </location>
</feature>
<reference evidence="2" key="1">
    <citation type="submission" date="2022-11" db="EMBL/GenBank/DDBJ databases">
        <title>Genome Sequence of Cubamyces cubensis.</title>
        <authorList>
            <person name="Buettner E."/>
        </authorList>
    </citation>
    <scope>NUCLEOTIDE SEQUENCE</scope>
    <source>
        <strain evidence="2">MPL-01</strain>
    </source>
</reference>
<dbReference type="AlphaFoldDB" id="A0AAD7TSC8"/>
<dbReference type="EMBL" id="JAPEVG010000207">
    <property type="protein sequence ID" value="KAJ8473868.1"/>
    <property type="molecule type" value="Genomic_DNA"/>
</dbReference>
<evidence type="ECO:0000313" key="2">
    <source>
        <dbReference type="EMBL" id="KAJ8473868.1"/>
    </source>
</evidence>
<sequence>MEYRNISPQNATVRVFYASQDVGGRLESLSGAPDSEAGPAYFLEITIMEVDSQLSQLLNSLSLDSQRRKVIFGSEEPQVASPTYPTRNIADAAMSDSSDSEDSTYQVCPSFILQTKSRAKHPNPTAVSPHLHQPSRSASQPTSSSSTDAPPPPPPCGCAYLQALQGQIRAGSYATTGGDYLEAIFTHREAFFAFPPGHRGCALGFSELARDLEARDQAWRADWDGDSEAAAAFRHEAWVIANAF</sequence>
<protein>
    <submittedName>
        <fullName evidence="2">Uncharacterized protein</fullName>
    </submittedName>
</protein>
<feature type="region of interest" description="Disordered" evidence="1">
    <location>
        <begin position="118"/>
        <end position="157"/>
    </location>
</feature>
<accession>A0AAD7TSC8</accession>
<gene>
    <name evidence="2" type="ORF">ONZ51_g7592</name>
</gene>
<evidence type="ECO:0000313" key="3">
    <source>
        <dbReference type="Proteomes" id="UP001215151"/>
    </source>
</evidence>
<proteinExistence type="predicted"/>
<name>A0AAD7TSC8_9APHY</name>
<comment type="caution">
    <text evidence="2">The sequence shown here is derived from an EMBL/GenBank/DDBJ whole genome shotgun (WGS) entry which is preliminary data.</text>
</comment>
<dbReference type="Proteomes" id="UP001215151">
    <property type="component" value="Unassembled WGS sequence"/>
</dbReference>